<evidence type="ECO:0000256" key="1">
    <source>
        <dbReference type="SAM" id="Phobius"/>
    </source>
</evidence>
<dbReference type="AlphaFoldDB" id="A0A1S6HPB8"/>
<keyword evidence="1" id="KW-1133">Transmembrane helix</keyword>
<keyword evidence="1" id="KW-0472">Membrane</keyword>
<name>A0A1S6HPB8_9GAMM</name>
<dbReference type="KEGG" id="spsw:Sps_02213"/>
<keyword evidence="1" id="KW-0812">Transmembrane</keyword>
<dbReference type="STRING" id="225848.Sps_02213"/>
<sequence length="75" mass="8152">MTQTKASPLPRFALVLTSISIILVISFLITESIISALLIGFSNIVIILGIHWNDKRLIINDVTAITAVLSPPKKP</sequence>
<keyword evidence="3" id="KW-1185">Reference proteome</keyword>
<proteinExistence type="predicted"/>
<organism evidence="2 3">
    <name type="scientific">Shewanella psychrophila</name>
    <dbReference type="NCBI Taxonomy" id="225848"/>
    <lineage>
        <taxon>Bacteria</taxon>
        <taxon>Pseudomonadati</taxon>
        <taxon>Pseudomonadota</taxon>
        <taxon>Gammaproteobacteria</taxon>
        <taxon>Alteromonadales</taxon>
        <taxon>Shewanellaceae</taxon>
        <taxon>Shewanella</taxon>
    </lineage>
</organism>
<protein>
    <submittedName>
        <fullName evidence="2">Uncharacterized protein</fullName>
    </submittedName>
</protein>
<feature type="transmembrane region" description="Helical" evidence="1">
    <location>
        <begin position="35"/>
        <end position="52"/>
    </location>
</feature>
<feature type="transmembrane region" description="Helical" evidence="1">
    <location>
        <begin position="12"/>
        <end position="29"/>
    </location>
</feature>
<dbReference type="EMBL" id="CP014782">
    <property type="protein sequence ID" value="AQS37371.1"/>
    <property type="molecule type" value="Genomic_DNA"/>
</dbReference>
<gene>
    <name evidence="2" type="ORF">Sps_02213</name>
</gene>
<accession>A0A1S6HPB8</accession>
<dbReference type="Proteomes" id="UP000189545">
    <property type="component" value="Chromosome"/>
</dbReference>
<evidence type="ECO:0000313" key="3">
    <source>
        <dbReference type="Proteomes" id="UP000189545"/>
    </source>
</evidence>
<evidence type="ECO:0000313" key="2">
    <source>
        <dbReference type="EMBL" id="AQS37371.1"/>
    </source>
</evidence>
<reference evidence="2 3" key="1">
    <citation type="submission" date="2016-03" db="EMBL/GenBank/DDBJ databases">
        <title>Complete genome sequence of Shewanella psychrophila WP2, a deep sea bacterium isolated from west Pacific sediment.</title>
        <authorList>
            <person name="Xu G."/>
            <person name="Jian H."/>
        </authorList>
    </citation>
    <scope>NUCLEOTIDE SEQUENCE [LARGE SCALE GENOMIC DNA]</scope>
    <source>
        <strain evidence="2 3">WP2</strain>
    </source>
</reference>